<dbReference type="OrthoDB" id="574549at2"/>
<dbReference type="STRING" id="1859457.BET10_09010"/>
<proteinExistence type="predicted"/>
<reference evidence="2 3" key="1">
    <citation type="submission" date="2016-09" db="EMBL/GenBank/DDBJ databases">
        <title>Pseudoalteromonas amylolytica sp. nov., isolated from the surface seawater.</title>
        <authorList>
            <person name="Wu Y.-H."/>
            <person name="Cheng H."/>
            <person name="Jin X.-B."/>
            <person name="Wang C.-S."/>
            <person name="Xu X.-W."/>
        </authorList>
    </citation>
    <scope>NUCLEOTIDE SEQUENCE [LARGE SCALE GENOMIC DNA]</scope>
    <source>
        <strain evidence="2 3">JW1</strain>
    </source>
</reference>
<evidence type="ECO:0000313" key="3">
    <source>
        <dbReference type="Proteomes" id="UP000179786"/>
    </source>
</evidence>
<dbReference type="AlphaFoldDB" id="A0A1S1MTZ5"/>
<sequence>MKGFVHQHVVAPFELQALSGGANSRVYCVRSACGQYILKQFFTRSEDYKEKCLRELNFLNMLMRKGMPNTAKVIAHDIELGLLLTTHLSGEKITSPTAENVKKAFEFIVDCNQTCAQPLRSLPQAKDAVTTLRDFITLVENRIAATEQSGISPAYQRLVNTKIKPLFADILTTHSQLNWEQSVNCVHLSPSDFGFHNILQAQDTLYFFDFEYAGIDSLWKLTADFFAQPQIPAPIESISVLKDMPLFGFISEFKEEFIFAYQLTRIKWCFIIGSCFITQVQKRRAFADKGNVLDEHQTIKTIEHYLAQTAQHVQLMTKQL</sequence>
<name>A0A1S1MTZ5_9GAMM</name>
<dbReference type="EMBL" id="MKJU01000025">
    <property type="protein sequence ID" value="OHU91002.1"/>
    <property type="molecule type" value="Genomic_DNA"/>
</dbReference>
<dbReference type="InterPro" id="IPR002575">
    <property type="entry name" value="Aminoglycoside_PTrfase"/>
</dbReference>
<evidence type="ECO:0000259" key="1">
    <source>
        <dbReference type="Pfam" id="PF01636"/>
    </source>
</evidence>
<evidence type="ECO:0000313" key="2">
    <source>
        <dbReference type="EMBL" id="OHU91002.1"/>
    </source>
</evidence>
<gene>
    <name evidence="2" type="ORF">BET10_09010</name>
</gene>
<accession>A0A1S1MTZ5</accession>
<feature type="domain" description="Aminoglycoside phosphotransferase" evidence="1">
    <location>
        <begin position="15"/>
        <end position="216"/>
    </location>
</feature>
<organism evidence="2 3">
    <name type="scientific">Pseudoalteromonas amylolytica</name>
    <dbReference type="NCBI Taxonomy" id="1859457"/>
    <lineage>
        <taxon>Bacteria</taxon>
        <taxon>Pseudomonadati</taxon>
        <taxon>Pseudomonadota</taxon>
        <taxon>Gammaproteobacteria</taxon>
        <taxon>Alteromonadales</taxon>
        <taxon>Pseudoalteromonadaceae</taxon>
        <taxon>Pseudoalteromonas</taxon>
    </lineage>
</organism>
<dbReference type="Proteomes" id="UP000179786">
    <property type="component" value="Unassembled WGS sequence"/>
</dbReference>
<dbReference type="Pfam" id="PF01636">
    <property type="entry name" value="APH"/>
    <property type="match status" value="1"/>
</dbReference>
<dbReference type="InterPro" id="IPR011009">
    <property type="entry name" value="Kinase-like_dom_sf"/>
</dbReference>
<dbReference type="SUPFAM" id="SSF56112">
    <property type="entry name" value="Protein kinase-like (PK-like)"/>
    <property type="match status" value="1"/>
</dbReference>
<comment type="caution">
    <text evidence="2">The sequence shown here is derived from an EMBL/GenBank/DDBJ whole genome shotgun (WGS) entry which is preliminary data.</text>
</comment>
<dbReference type="RefSeq" id="WP_070984460.1">
    <property type="nucleotide sequence ID" value="NZ_MKJU01000025.1"/>
</dbReference>
<keyword evidence="3" id="KW-1185">Reference proteome</keyword>
<protein>
    <recommendedName>
        <fullName evidence="1">Aminoglycoside phosphotransferase domain-containing protein</fullName>
    </recommendedName>
</protein>